<dbReference type="RefSeq" id="WP_156510095.1">
    <property type="nucleotide sequence ID" value="NZ_FTNK01000006.1"/>
</dbReference>
<feature type="transmembrane region" description="Helical" evidence="1">
    <location>
        <begin position="7"/>
        <end position="26"/>
    </location>
</feature>
<keyword evidence="1" id="KW-0812">Transmembrane</keyword>
<protein>
    <submittedName>
        <fullName evidence="2">Uncharacterized protein</fullName>
    </submittedName>
</protein>
<keyword evidence="3" id="KW-1185">Reference proteome</keyword>
<sequence>MSKSMEWLLKIVAFISFGLLLVLLAIDLNVRTFEMTLCAIVSLSSVLLIKNKRRS</sequence>
<keyword evidence="1" id="KW-1133">Transmembrane helix</keyword>
<reference evidence="2 3" key="1">
    <citation type="submission" date="2017-01" db="EMBL/GenBank/DDBJ databases">
        <authorList>
            <person name="Varghese N."/>
            <person name="Submissions S."/>
        </authorList>
    </citation>
    <scope>NUCLEOTIDE SEQUENCE [LARGE SCALE GENOMIC DNA]</scope>
    <source>
        <strain evidence="2 3">ATCC 23464</strain>
    </source>
</reference>
<dbReference type="EMBL" id="FTNK01000006">
    <property type="protein sequence ID" value="SIR07636.1"/>
    <property type="molecule type" value="Genomic_DNA"/>
</dbReference>
<evidence type="ECO:0000256" key="1">
    <source>
        <dbReference type="SAM" id="Phobius"/>
    </source>
</evidence>
<feature type="transmembrane region" description="Helical" evidence="1">
    <location>
        <begin position="32"/>
        <end position="49"/>
    </location>
</feature>
<comment type="caution">
    <text evidence="2">The sequence shown here is derived from an EMBL/GenBank/DDBJ whole genome shotgun (WGS) entry which is preliminary data.</text>
</comment>
<dbReference type="Proteomes" id="UP000186666">
    <property type="component" value="Unassembled WGS sequence"/>
</dbReference>
<accession>A0ABY1K0B5</accession>
<proteinExistence type="predicted"/>
<name>A0ABY1K0B5_9BACL</name>
<keyword evidence="1" id="KW-0472">Membrane</keyword>
<organism evidence="2 3">
    <name type="scientific">Paenibacillus macquariensis</name>
    <dbReference type="NCBI Taxonomy" id="948756"/>
    <lineage>
        <taxon>Bacteria</taxon>
        <taxon>Bacillati</taxon>
        <taxon>Bacillota</taxon>
        <taxon>Bacilli</taxon>
        <taxon>Bacillales</taxon>
        <taxon>Paenibacillaceae</taxon>
        <taxon>Paenibacillus</taxon>
    </lineage>
</organism>
<evidence type="ECO:0000313" key="3">
    <source>
        <dbReference type="Proteomes" id="UP000186666"/>
    </source>
</evidence>
<evidence type="ECO:0000313" key="2">
    <source>
        <dbReference type="EMBL" id="SIR07636.1"/>
    </source>
</evidence>
<gene>
    <name evidence="2" type="ORF">SAMN05421578_106293</name>
</gene>